<evidence type="ECO:0000313" key="1">
    <source>
        <dbReference type="EMBL" id="AOW03157.1"/>
    </source>
</evidence>
<dbReference type="OrthoDB" id="4087768at2759"/>
<dbReference type="AlphaFoldDB" id="A0A1H6PW25"/>
<proteinExistence type="predicted"/>
<organism evidence="1 2">
    <name type="scientific">Yarrowia lipolytica</name>
    <name type="common">Candida lipolytica</name>
    <dbReference type="NCBI Taxonomy" id="4952"/>
    <lineage>
        <taxon>Eukaryota</taxon>
        <taxon>Fungi</taxon>
        <taxon>Dikarya</taxon>
        <taxon>Ascomycota</taxon>
        <taxon>Saccharomycotina</taxon>
        <taxon>Dipodascomycetes</taxon>
        <taxon>Dipodascales</taxon>
        <taxon>Dipodascales incertae sedis</taxon>
        <taxon>Yarrowia</taxon>
    </lineage>
</organism>
<dbReference type="VEuPathDB" id="FungiDB:YALI1_C28465g"/>
<gene>
    <name evidence="1" type="ORF">YALI1_C28465g</name>
</gene>
<dbReference type="GeneID" id="2909880"/>
<reference evidence="1 2" key="1">
    <citation type="journal article" date="2016" name="PLoS ONE">
        <title>Sequence Assembly of Yarrowia lipolytica Strain W29/CLIB89 Shows Transposable Element Diversity.</title>
        <authorList>
            <person name="Magnan C."/>
            <person name="Yu J."/>
            <person name="Chang I."/>
            <person name="Jahn E."/>
            <person name="Kanomata Y."/>
            <person name="Wu J."/>
            <person name="Zeller M."/>
            <person name="Oakes M."/>
            <person name="Baldi P."/>
            <person name="Sandmeyer S."/>
        </authorList>
    </citation>
    <scope>NUCLEOTIDE SEQUENCE [LARGE SCALE GENOMIC DNA]</scope>
    <source>
        <strain evidence="2">CLIB89(W29)</strain>
    </source>
</reference>
<dbReference type="KEGG" id="yli:2909880"/>
<sequence length="106" mass="12035">MAYKHEEKDPILVPELDTTNQKPALGFAILLSDYLDSCDQPENKVSIVHSNSPFGSYLEDTNGITVRTDIARSWAKMEMTAIKNRIVLSGLTLTIPLFMYLKLIFW</sequence>
<protein>
    <submittedName>
        <fullName evidence="1">Uncharacterized protein</fullName>
    </submittedName>
</protein>
<accession>A0A1H6PW25</accession>
<dbReference type="EMBL" id="CP017555">
    <property type="protein sequence ID" value="AOW03157.1"/>
    <property type="molecule type" value="Genomic_DNA"/>
</dbReference>
<dbReference type="RefSeq" id="XP_502050.2">
    <property type="nucleotide sequence ID" value="XM_502050.2"/>
</dbReference>
<name>A0A1H6PW25_YARLL</name>
<evidence type="ECO:0000313" key="2">
    <source>
        <dbReference type="Proteomes" id="UP000182444"/>
    </source>
</evidence>
<dbReference type="Proteomes" id="UP000182444">
    <property type="component" value="Chromosome 1C"/>
</dbReference>
<dbReference type="VEuPathDB" id="FungiDB:YALI0_C20383g"/>